<comment type="caution">
    <text evidence="2">The sequence shown here is derived from an EMBL/GenBank/DDBJ whole genome shotgun (WGS) entry which is preliminary data.</text>
</comment>
<accession>A0A7Y4MPJ0</accession>
<keyword evidence="1" id="KW-0732">Signal</keyword>
<evidence type="ECO:0000313" key="2">
    <source>
        <dbReference type="EMBL" id="NOJ77412.1"/>
    </source>
</evidence>
<protein>
    <submittedName>
        <fullName evidence="2">Signaling protein</fullName>
    </submittedName>
</protein>
<feature type="signal peptide" evidence="1">
    <location>
        <begin position="1"/>
        <end position="24"/>
    </location>
</feature>
<evidence type="ECO:0000256" key="1">
    <source>
        <dbReference type="SAM" id="SignalP"/>
    </source>
</evidence>
<dbReference type="Pfam" id="PF19806">
    <property type="entry name" value="DUF6289"/>
    <property type="match status" value="1"/>
</dbReference>
<dbReference type="InterPro" id="IPR046256">
    <property type="entry name" value="DUF6289"/>
</dbReference>
<name>A0A7Y4MPJ0_MYXXA</name>
<gene>
    <name evidence="2" type="ORF">HNV28_03485</name>
</gene>
<feature type="chain" id="PRO_5031541863" evidence="1">
    <location>
        <begin position="25"/>
        <end position="116"/>
    </location>
</feature>
<organism evidence="2 3">
    <name type="scientific">Myxococcus xanthus</name>
    <dbReference type="NCBI Taxonomy" id="34"/>
    <lineage>
        <taxon>Bacteria</taxon>
        <taxon>Pseudomonadati</taxon>
        <taxon>Myxococcota</taxon>
        <taxon>Myxococcia</taxon>
        <taxon>Myxococcales</taxon>
        <taxon>Cystobacterineae</taxon>
        <taxon>Myxococcaceae</taxon>
        <taxon>Myxococcus</taxon>
    </lineage>
</organism>
<evidence type="ECO:0000313" key="3">
    <source>
        <dbReference type="Proteomes" id="UP000533080"/>
    </source>
</evidence>
<dbReference type="Proteomes" id="UP000533080">
    <property type="component" value="Unassembled WGS sequence"/>
</dbReference>
<proteinExistence type="predicted"/>
<dbReference type="PROSITE" id="PS51257">
    <property type="entry name" value="PROKAR_LIPOPROTEIN"/>
    <property type="match status" value="1"/>
</dbReference>
<dbReference type="EMBL" id="JABFNT010000008">
    <property type="protein sequence ID" value="NOJ77412.1"/>
    <property type="molecule type" value="Genomic_DNA"/>
</dbReference>
<sequence>MMMRPSVLASVVVSGLLAACGTGAGPGDEGSTLDSQSQTLPANEVRTWYYTNSAFDPAEMVGERTQYCDGSNDEWGVTTRYYKRIMMSCDNGVYQQFECYDCTKFPCKVVPCPYQN</sequence>
<dbReference type="AlphaFoldDB" id="A0A7Y4MPJ0"/>
<reference evidence="2 3" key="1">
    <citation type="submission" date="2020-05" db="EMBL/GenBank/DDBJ databases">
        <authorList>
            <person name="Whitworth D."/>
        </authorList>
    </citation>
    <scope>NUCLEOTIDE SEQUENCE [LARGE SCALE GENOMIC DNA]</scope>
    <source>
        <strain evidence="2 3">AM005</strain>
    </source>
</reference>